<comment type="caution">
    <text evidence="3">The sequence shown here is derived from an EMBL/GenBank/DDBJ whole genome shotgun (WGS) entry which is preliminary data.</text>
</comment>
<reference evidence="3 4" key="2">
    <citation type="submission" date="2017-09" db="EMBL/GenBank/DDBJ databases">
        <title>Extensive intraspecific genome diversity in a model arbuscular mycorrhizal fungus.</title>
        <authorList>
            <person name="Chen E.C."/>
            <person name="Morin E."/>
            <person name="Beaudet D."/>
            <person name="Noel J."/>
            <person name="Ndikumana S."/>
            <person name="Charron P."/>
            <person name="St-Onge C."/>
            <person name="Giorgi J."/>
            <person name="Grigoriev I.V."/>
            <person name="Roux C."/>
            <person name="Martin F.M."/>
            <person name="Corradi N."/>
        </authorList>
    </citation>
    <scope>NUCLEOTIDE SEQUENCE [LARGE SCALE GENOMIC DNA]</scope>
    <source>
        <strain evidence="3 4">A5</strain>
    </source>
</reference>
<evidence type="ECO:0000313" key="4">
    <source>
        <dbReference type="Proteomes" id="UP000232722"/>
    </source>
</evidence>
<proteinExistence type="predicted"/>
<dbReference type="PROSITE" id="PS50144">
    <property type="entry name" value="MATH"/>
    <property type="match status" value="1"/>
</dbReference>
<dbReference type="SMART" id="SM00061">
    <property type="entry name" value="MATH"/>
    <property type="match status" value="1"/>
</dbReference>
<dbReference type="InterPro" id="IPR008974">
    <property type="entry name" value="TRAF-like"/>
</dbReference>
<reference evidence="3 4" key="1">
    <citation type="submission" date="2016-04" db="EMBL/GenBank/DDBJ databases">
        <title>Genome analyses suggest a sexual origin of heterokaryosis in a supposedly ancient asexual fungus.</title>
        <authorList>
            <person name="Ropars J."/>
            <person name="Sedzielewska K."/>
            <person name="Noel J."/>
            <person name="Charron P."/>
            <person name="Farinelli L."/>
            <person name="Marton T."/>
            <person name="Kruger M."/>
            <person name="Pelin A."/>
            <person name="Brachmann A."/>
            <person name="Corradi N."/>
        </authorList>
    </citation>
    <scope>NUCLEOTIDE SEQUENCE [LARGE SCALE GENOMIC DNA]</scope>
    <source>
        <strain evidence="3 4">A5</strain>
    </source>
</reference>
<dbReference type="Gene3D" id="2.60.210.10">
    <property type="entry name" value="Apoptosis, Tumor Necrosis Factor Receptor Associated Protein 2, Chain A"/>
    <property type="match status" value="1"/>
</dbReference>
<gene>
    <name evidence="3" type="ORF">RhiirA5_508365</name>
</gene>
<dbReference type="InterPro" id="IPR002083">
    <property type="entry name" value="MATH/TRAF_dom"/>
</dbReference>
<keyword evidence="1" id="KW-0175">Coiled coil</keyword>
<sequence length="143" mass="16958">MANKIMPELGQEIEDFKYNTWHVTNWQHLEKRLIGPEFEAGNWKWRILLFPFGNNNQDTVSIYLDFVDPKGAPADWHSCVQFALVLWNPEDPTQYIYRHAYHRFIAEESDWGFTQFYDLCKLLTPCENRTRALIENDSTNITA</sequence>
<feature type="non-terminal residue" evidence="3">
    <location>
        <position position="143"/>
    </location>
</feature>
<protein>
    <recommendedName>
        <fullName evidence="2">MATH domain-containing protein</fullName>
    </recommendedName>
</protein>
<dbReference type="Proteomes" id="UP000232722">
    <property type="component" value="Unassembled WGS sequence"/>
</dbReference>
<dbReference type="AlphaFoldDB" id="A0A2N0NC98"/>
<dbReference type="PANTHER" id="PTHR46236:SF35">
    <property type="entry name" value="MATH DOMAIN-CONTAINING PROTEIN"/>
    <property type="match status" value="1"/>
</dbReference>
<feature type="domain" description="MATH" evidence="2">
    <location>
        <begin position="16"/>
        <end position="143"/>
    </location>
</feature>
<evidence type="ECO:0000259" key="2">
    <source>
        <dbReference type="PROSITE" id="PS50144"/>
    </source>
</evidence>
<dbReference type="EMBL" id="LLXJ01011978">
    <property type="protein sequence ID" value="PKB92190.1"/>
    <property type="molecule type" value="Genomic_DNA"/>
</dbReference>
<organism evidence="3 4">
    <name type="scientific">Rhizophagus irregularis</name>
    <dbReference type="NCBI Taxonomy" id="588596"/>
    <lineage>
        <taxon>Eukaryota</taxon>
        <taxon>Fungi</taxon>
        <taxon>Fungi incertae sedis</taxon>
        <taxon>Mucoromycota</taxon>
        <taxon>Glomeromycotina</taxon>
        <taxon>Glomeromycetes</taxon>
        <taxon>Glomerales</taxon>
        <taxon>Glomeraceae</taxon>
        <taxon>Rhizophagus</taxon>
    </lineage>
</organism>
<name>A0A2N0NC98_9GLOM</name>
<dbReference type="PANTHER" id="PTHR46236">
    <property type="entry name" value="TRAF-LIKE SUPERFAMILY PROTEIN"/>
    <property type="match status" value="1"/>
</dbReference>
<accession>A0A2N0NC98</accession>
<evidence type="ECO:0000313" key="3">
    <source>
        <dbReference type="EMBL" id="PKB92190.1"/>
    </source>
</evidence>
<dbReference type="Pfam" id="PF22486">
    <property type="entry name" value="MATH_2"/>
    <property type="match status" value="1"/>
</dbReference>
<dbReference type="InterPro" id="IPR050804">
    <property type="entry name" value="MCC"/>
</dbReference>
<dbReference type="SUPFAM" id="SSF49599">
    <property type="entry name" value="TRAF domain-like"/>
    <property type="match status" value="1"/>
</dbReference>
<evidence type="ECO:0000256" key="1">
    <source>
        <dbReference type="ARBA" id="ARBA00023054"/>
    </source>
</evidence>